<protein>
    <submittedName>
        <fullName evidence="1">Uncharacterized protein</fullName>
    </submittedName>
</protein>
<dbReference type="AlphaFoldDB" id="A0A2D2DHP8"/>
<reference evidence="1" key="1">
    <citation type="submission" date="2017-10" db="EMBL/GenBank/DDBJ databases">
        <title>Massilia psychrophilum sp. nov., a novel purple-pigmented bacterium isolated from Tianshan glacier, Xinjiang Municipality, China.</title>
        <authorList>
            <person name="Wang H."/>
        </authorList>
    </citation>
    <scope>NUCLEOTIDE SEQUENCE [LARGE SCALE GENOMIC DNA]</scope>
    <source>
        <strain evidence="1">B2</strain>
    </source>
</reference>
<dbReference type="EMBL" id="CP024608">
    <property type="protein sequence ID" value="ATQ74510.1"/>
    <property type="molecule type" value="Genomic_DNA"/>
</dbReference>
<sequence>MQIIENSAILEAIGGSGKEDMKCEISTEKIGCEASFQQFLELSFEAFDEVQRWGGNLGRWLYDRIQGD</sequence>
<accession>A0A2D2DHP8</accession>
<proteinExistence type="predicted"/>
<keyword evidence="2" id="KW-1185">Reference proteome</keyword>
<dbReference type="RefSeq" id="WP_099874489.1">
    <property type="nucleotide sequence ID" value="NZ_CP024608.1"/>
</dbReference>
<gene>
    <name evidence="1" type="ORF">CR152_08255</name>
</gene>
<evidence type="ECO:0000313" key="1">
    <source>
        <dbReference type="EMBL" id="ATQ74510.1"/>
    </source>
</evidence>
<dbReference type="KEGG" id="mass:CR152_08255"/>
<evidence type="ECO:0000313" key="2">
    <source>
        <dbReference type="Proteomes" id="UP000229897"/>
    </source>
</evidence>
<name>A0A2D2DHP8_9BURK</name>
<dbReference type="Proteomes" id="UP000229897">
    <property type="component" value="Chromosome"/>
</dbReference>
<organism evidence="1 2">
    <name type="scientific">Massilia violaceinigra</name>
    <dbReference type="NCBI Taxonomy" id="2045208"/>
    <lineage>
        <taxon>Bacteria</taxon>
        <taxon>Pseudomonadati</taxon>
        <taxon>Pseudomonadota</taxon>
        <taxon>Betaproteobacteria</taxon>
        <taxon>Burkholderiales</taxon>
        <taxon>Oxalobacteraceae</taxon>
        <taxon>Telluria group</taxon>
        <taxon>Massilia</taxon>
    </lineage>
</organism>